<keyword evidence="2" id="KW-0472">Membrane</keyword>
<protein>
    <submittedName>
        <fullName evidence="3">Uncharacterized protein</fullName>
    </submittedName>
</protein>
<proteinExistence type="predicted"/>
<dbReference type="EMBL" id="FNZR01000001">
    <property type="protein sequence ID" value="SEK23860.1"/>
    <property type="molecule type" value="Genomic_DNA"/>
</dbReference>
<keyword evidence="4" id="KW-1185">Reference proteome</keyword>
<organism evidence="3 4">
    <name type="scientific">Parapedobacter koreensis</name>
    <dbReference type="NCBI Taxonomy" id="332977"/>
    <lineage>
        <taxon>Bacteria</taxon>
        <taxon>Pseudomonadati</taxon>
        <taxon>Bacteroidota</taxon>
        <taxon>Sphingobacteriia</taxon>
        <taxon>Sphingobacteriales</taxon>
        <taxon>Sphingobacteriaceae</taxon>
        <taxon>Parapedobacter</taxon>
    </lineage>
</organism>
<dbReference type="Proteomes" id="UP000198916">
    <property type="component" value="Unassembled WGS sequence"/>
</dbReference>
<feature type="region of interest" description="Disordered" evidence="1">
    <location>
        <begin position="50"/>
        <end position="92"/>
    </location>
</feature>
<name>A0A1H7FIB1_9SPHI</name>
<dbReference type="AlphaFoldDB" id="A0A1H7FIB1"/>
<evidence type="ECO:0000256" key="2">
    <source>
        <dbReference type="SAM" id="Phobius"/>
    </source>
</evidence>
<accession>A0A1H7FIB1</accession>
<evidence type="ECO:0000313" key="4">
    <source>
        <dbReference type="Proteomes" id="UP000198916"/>
    </source>
</evidence>
<feature type="compositionally biased region" description="Acidic residues" evidence="1">
    <location>
        <begin position="59"/>
        <end position="70"/>
    </location>
</feature>
<keyword evidence="2" id="KW-0812">Transmembrane</keyword>
<gene>
    <name evidence="3" type="ORF">SAMN05421740_101308</name>
</gene>
<evidence type="ECO:0000256" key="1">
    <source>
        <dbReference type="SAM" id="MobiDB-lite"/>
    </source>
</evidence>
<sequence length="176" mass="20376">MEYRKNGTTMLQQFTWEHFLIAAAAITAVWYIAVILLFFRMEIGRLFAGKPKDQRTEPEPPEPPDEEEDNPIGSVSMPEGMENIDPDDLTFAPKRDAESKTQMLGTVSDFLQEIKLLTEVLKREEGDKVAFHQMFTILKARYPAIRESGRLETLTSYLQDHLPFTLTEEEKQHLWD</sequence>
<dbReference type="STRING" id="332977.SAMN05421740_101308"/>
<feature type="transmembrane region" description="Helical" evidence="2">
    <location>
        <begin position="20"/>
        <end position="39"/>
    </location>
</feature>
<reference evidence="4" key="1">
    <citation type="submission" date="2016-10" db="EMBL/GenBank/DDBJ databases">
        <authorList>
            <person name="Varghese N."/>
            <person name="Submissions S."/>
        </authorList>
    </citation>
    <scope>NUCLEOTIDE SEQUENCE [LARGE SCALE GENOMIC DNA]</scope>
    <source>
        <strain evidence="4">Jip14</strain>
    </source>
</reference>
<keyword evidence="2" id="KW-1133">Transmembrane helix</keyword>
<evidence type="ECO:0000313" key="3">
    <source>
        <dbReference type="EMBL" id="SEK23860.1"/>
    </source>
</evidence>